<feature type="signal peptide" evidence="1">
    <location>
        <begin position="1"/>
        <end position="21"/>
    </location>
</feature>
<accession>A0ABW1PR13</accession>
<dbReference type="Proteomes" id="UP001596287">
    <property type="component" value="Unassembled WGS sequence"/>
</dbReference>
<gene>
    <name evidence="3" type="ORF">ACFPVY_12755</name>
</gene>
<name>A0ABW1PR13_9FLAO</name>
<comment type="caution">
    <text evidence="3">The sequence shown here is derived from an EMBL/GenBank/DDBJ whole genome shotgun (WGS) entry which is preliminary data.</text>
</comment>
<feature type="chain" id="PRO_5047461611" evidence="1">
    <location>
        <begin position="22"/>
        <end position="144"/>
    </location>
</feature>
<reference evidence="4" key="1">
    <citation type="journal article" date="2019" name="Int. J. Syst. Evol. Microbiol.">
        <title>The Global Catalogue of Microorganisms (GCM) 10K type strain sequencing project: providing services to taxonomists for standard genome sequencing and annotation.</title>
        <authorList>
            <consortium name="The Broad Institute Genomics Platform"/>
            <consortium name="The Broad Institute Genome Sequencing Center for Infectious Disease"/>
            <person name="Wu L."/>
            <person name="Ma J."/>
        </authorList>
    </citation>
    <scope>NUCLEOTIDE SEQUENCE [LARGE SCALE GENOMIC DNA]</scope>
    <source>
        <strain evidence="4">CCUG 49679</strain>
    </source>
</reference>
<dbReference type="EMBL" id="JBHSQB010000009">
    <property type="protein sequence ID" value="MFC6097518.1"/>
    <property type="molecule type" value="Genomic_DNA"/>
</dbReference>
<dbReference type="Pfam" id="PF13441">
    <property type="entry name" value="Gly-zipper_YMGG"/>
    <property type="match status" value="1"/>
</dbReference>
<organism evidence="3 4">
    <name type="scientific">Flavobacterium qiangtangense</name>
    <dbReference type="NCBI Taxonomy" id="1442595"/>
    <lineage>
        <taxon>Bacteria</taxon>
        <taxon>Pseudomonadati</taxon>
        <taxon>Bacteroidota</taxon>
        <taxon>Flavobacteriia</taxon>
        <taxon>Flavobacteriales</taxon>
        <taxon>Flavobacteriaceae</taxon>
        <taxon>Flavobacterium</taxon>
    </lineage>
</organism>
<keyword evidence="1" id="KW-0732">Signal</keyword>
<evidence type="ECO:0000259" key="2">
    <source>
        <dbReference type="Pfam" id="PF13441"/>
    </source>
</evidence>
<dbReference type="InterPro" id="IPR027367">
    <property type="entry name" value="Gly-zipper_YMGG"/>
</dbReference>
<feature type="domain" description="YMGG-like Gly-zipper" evidence="2">
    <location>
        <begin position="92"/>
        <end position="136"/>
    </location>
</feature>
<keyword evidence="4" id="KW-1185">Reference proteome</keyword>
<evidence type="ECO:0000313" key="3">
    <source>
        <dbReference type="EMBL" id="MFC6097518.1"/>
    </source>
</evidence>
<evidence type="ECO:0000313" key="4">
    <source>
        <dbReference type="Proteomes" id="UP001596287"/>
    </source>
</evidence>
<proteinExistence type="predicted"/>
<dbReference type="RefSeq" id="WP_379792479.1">
    <property type="nucleotide sequence ID" value="NZ_JBHSQB010000009.1"/>
</dbReference>
<evidence type="ECO:0000256" key="1">
    <source>
        <dbReference type="SAM" id="SignalP"/>
    </source>
</evidence>
<dbReference type="PROSITE" id="PS51257">
    <property type="entry name" value="PROKAR_LIPOPROTEIN"/>
    <property type="match status" value="1"/>
</dbReference>
<sequence length="144" mass="14554">MKKVLYIAVIAFVFTSCRDTAAEKVALDQQRELDSIKAVMKVEKEALAKQKTVDSMNAIIAEKEAVAAQRVANASARNSAPVTAEQKKKGWSGTAKGAVIGAGAGAITGAAVSKKKGEGAIIGGLAGAAVGAGTGAIIDGKKKN</sequence>
<protein>
    <submittedName>
        <fullName evidence="3">YMGG-like glycine zipper-containing protein</fullName>
    </submittedName>
</protein>